<dbReference type="Gene3D" id="3.30.1310.20">
    <property type="entry name" value="PRTase-like"/>
    <property type="match status" value="1"/>
</dbReference>
<dbReference type="CDD" id="cd06223">
    <property type="entry name" value="PRTases_typeI"/>
    <property type="match status" value="1"/>
</dbReference>
<dbReference type="Proteomes" id="UP000177383">
    <property type="component" value="Unassembled WGS sequence"/>
</dbReference>
<accession>A0A1F5ZR28</accession>
<proteinExistence type="predicted"/>
<dbReference type="AlphaFoldDB" id="A0A1F5ZR28"/>
<gene>
    <name evidence="2" type="ORF">A2773_07080</name>
</gene>
<dbReference type="InterPro" id="IPR029057">
    <property type="entry name" value="PRTase-like"/>
</dbReference>
<name>A0A1F5ZR28_9BACT</name>
<dbReference type="EMBL" id="MFJE01000011">
    <property type="protein sequence ID" value="OGG14843.1"/>
    <property type="molecule type" value="Genomic_DNA"/>
</dbReference>
<reference evidence="2 3" key="1">
    <citation type="journal article" date="2016" name="Nat. Commun.">
        <title>Thousands of microbial genomes shed light on interconnected biogeochemical processes in an aquifer system.</title>
        <authorList>
            <person name="Anantharaman K."/>
            <person name="Brown C.T."/>
            <person name="Hug L.A."/>
            <person name="Sharon I."/>
            <person name="Castelle C.J."/>
            <person name="Probst A.J."/>
            <person name="Thomas B.C."/>
            <person name="Singh A."/>
            <person name="Wilkins M.J."/>
            <person name="Karaoz U."/>
            <person name="Brodie E.L."/>
            <person name="Williams K.H."/>
            <person name="Hubbard S.S."/>
            <person name="Banfield J.F."/>
        </authorList>
    </citation>
    <scope>NUCLEOTIDE SEQUENCE [LARGE SCALE GENOMIC DNA]</scope>
</reference>
<evidence type="ECO:0000259" key="1">
    <source>
        <dbReference type="Pfam" id="PF00156"/>
    </source>
</evidence>
<evidence type="ECO:0000313" key="2">
    <source>
        <dbReference type="EMBL" id="OGG14843.1"/>
    </source>
</evidence>
<sequence length="208" mass="23209">MFENRKEAGQLLAQKLKAVAKKLKFSYVFAIPRGGVVVGDEIAQVFHIPLRVLIVKKIGAPYNSEMAIGAIASNNFIYKDNHLIERLGIGSRELKILVEEKEKEIIERQNKYQVSYPKSLKGKKVILTDDGIATGATTKAAIAFLKSLKAKKILLAVPVISEESYRELIIQVESIIALMVVDNFGSVGQFYREFEQVSDNEVIKLLSN</sequence>
<dbReference type="Pfam" id="PF00156">
    <property type="entry name" value="Pribosyltran"/>
    <property type="match status" value="1"/>
</dbReference>
<dbReference type="SUPFAM" id="SSF53271">
    <property type="entry name" value="PRTase-like"/>
    <property type="match status" value="1"/>
</dbReference>
<comment type="caution">
    <text evidence="2">The sequence shown here is derived from an EMBL/GenBank/DDBJ whole genome shotgun (WGS) entry which is preliminary data.</text>
</comment>
<feature type="domain" description="Phosphoribosyltransferase" evidence="1">
    <location>
        <begin position="8"/>
        <end position="168"/>
    </location>
</feature>
<protein>
    <recommendedName>
        <fullName evidence="1">Phosphoribosyltransferase domain-containing protein</fullName>
    </recommendedName>
</protein>
<dbReference type="Gene3D" id="3.40.50.2020">
    <property type="match status" value="1"/>
</dbReference>
<evidence type="ECO:0000313" key="3">
    <source>
        <dbReference type="Proteomes" id="UP000177383"/>
    </source>
</evidence>
<dbReference type="InterPro" id="IPR000836">
    <property type="entry name" value="PRTase_dom"/>
</dbReference>
<organism evidence="2 3">
    <name type="scientific">Candidatus Gottesmanbacteria bacterium RIFCSPHIGHO2_01_FULL_39_10</name>
    <dbReference type="NCBI Taxonomy" id="1798375"/>
    <lineage>
        <taxon>Bacteria</taxon>
        <taxon>Candidatus Gottesmaniibacteriota</taxon>
    </lineage>
</organism>
<dbReference type="STRING" id="1798375.A2773_07080"/>